<dbReference type="OrthoDB" id="9075305at2"/>
<reference evidence="3" key="1">
    <citation type="submission" date="2016-10" db="EMBL/GenBank/DDBJ databases">
        <authorList>
            <person name="Varghese N."/>
        </authorList>
    </citation>
    <scope>NUCLEOTIDE SEQUENCE [LARGE SCALE GENOMIC DNA]</scope>
    <source>
        <strain evidence="3">GAS106B</strain>
    </source>
</reference>
<dbReference type="Pfam" id="PF05721">
    <property type="entry name" value="PhyH"/>
    <property type="match status" value="1"/>
</dbReference>
<evidence type="ECO:0000256" key="1">
    <source>
        <dbReference type="ARBA" id="ARBA00001954"/>
    </source>
</evidence>
<dbReference type="InterPro" id="IPR008775">
    <property type="entry name" value="Phytyl_CoA_dOase-like"/>
</dbReference>
<dbReference type="PANTHER" id="PTHR20883">
    <property type="entry name" value="PHYTANOYL-COA DIOXYGENASE DOMAIN CONTAINING 1"/>
    <property type="match status" value="1"/>
</dbReference>
<dbReference type="SUPFAM" id="SSF51197">
    <property type="entry name" value="Clavaminate synthase-like"/>
    <property type="match status" value="1"/>
</dbReference>
<dbReference type="GO" id="GO:0016706">
    <property type="term" value="F:2-oxoglutarate-dependent dioxygenase activity"/>
    <property type="evidence" value="ECO:0007669"/>
    <property type="project" value="UniProtKB-ARBA"/>
</dbReference>
<gene>
    <name evidence="2" type="ORF">SAMN05443245_5263</name>
</gene>
<evidence type="ECO:0000313" key="2">
    <source>
        <dbReference type="EMBL" id="SDR37764.1"/>
    </source>
</evidence>
<dbReference type="GO" id="GO:0005506">
    <property type="term" value="F:iron ion binding"/>
    <property type="evidence" value="ECO:0007669"/>
    <property type="project" value="UniProtKB-ARBA"/>
</dbReference>
<evidence type="ECO:0000313" key="3">
    <source>
        <dbReference type="Proteomes" id="UP000183487"/>
    </source>
</evidence>
<comment type="cofactor">
    <cofactor evidence="1">
        <name>Fe(2+)</name>
        <dbReference type="ChEBI" id="CHEBI:29033"/>
    </cofactor>
</comment>
<dbReference type="PANTHER" id="PTHR20883:SF48">
    <property type="entry name" value="ECTOINE DIOXYGENASE"/>
    <property type="match status" value="1"/>
</dbReference>
<sequence>MDPKDQFHRDGFAVLPSVFSSEEVDAVLASIRAKVEERPLSIPVDVVEHGKRTVLGLISDDELRNGRVKINDLHLEMEEVRGLALDDRILPVLRDLLGFAPALEGSLYFEQGSAQPAHVDTLYLTPITHGHLIAIWVALEDAHEDAGQLEYYPGSHKIEQMRFSTGSIASVPAEMGEWHAYMDRSVAEAALTKTRFSAKKGDVLIWHAHLLHGGSPINDKSKTRKSLVFHYYSEPDVITSGRSLVPSGCGFWIDRAHHTIPPEVVEQINSIKASQAVELV</sequence>
<protein>
    <submittedName>
        <fullName evidence="2">Ectoine hydroxylase-related dioxygenase, phytanoyl-CoA dioxygenase (PhyH) family</fullName>
    </submittedName>
</protein>
<dbReference type="Gene3D" id="2.60.120.620">
    <property type="entry name" value="q2cbj1_9rhob like domain"/>
    <property type="match status" value="1"/>
</dbReference>
<dbReference type="Proteomes" id="UP000183487">
    <property type="component" value="Unassembled WGS sequence"/>
</dbReference>
<keyword evidence="3" id="KW-1185">Reference proteome</keyword>
<keyword evidence="2" id="KW-0223">Dioxygenase</keyword>
<organism evidence="2 3">
    <name type="scientific">Paraburkholderia fungorum</name>
    <dbReference type="NCBI Taxonomy" id="134537"/>
    <lineage>
        <taxon>Bacteria</taxon>
        <taxon>Pseudomonadati</taxon>
        <taxon>Pseudomonadota</taxon>
        <taxon>Betaproteobacteria</taxon>
        <taxon>Burkholderiales</taxon>
        <taxon>Burkholderiaceae</taxon>
        <taxon>Paraburkholderia</taxon>
    </lineage>
</organism>
<dbReference type="AlphaFoldDB" id="A0A1H1IJI6"/>
<dbReference type="EMBL" id="FNKP01000002">
    <property type="protein sequence ID" value="SDR37764.1"/>
    <property type="molecule type" value="Genomic_DNA"/>
</dbReference>
<keyword evidence="2" id="KW-0560">Oxidoreductase</keyword>
<accession>A0A1H1IJI6</accession>
<proteinExistence type="predicted"/>
<name>A0A1H1IJI6_9BURK</name>
<dbReference type="RefSeq" id="WP_074770041.1">
    <property type="nucleotide sequence ID" value="NZ_FNKP01000002.1"/>
</dbReference>